<keyword evidence="3" id="KW-1185">Reference proteome</keyword>
<dbReference type="EMBL" id="JAUEPS010000006">
    <property type="protein sequence ID" value="KAK0464752.1"/>
    <property type="molecule type" value="Genomic_DNA"/>
</dbReference>
<evidence type="ECO:0000256" key="1">
    <source>
        <dbReference type="SAM" id="Phobius"/>
    </source>
</evidence>
<feature type="transmembrane region" description="Helical" evidence="1">
    <location>
        <begin position="34"/>
        <end position="58"/>
    </location>
</feature>
<organism evidence="2 3">
    <name type="scientific">Armillaria tabescens</name>
    <name type="common">Ringless honey mushroom</name>
    <name type="synonym">Agaricus tabescens</name>
    <dbReference type="NCBI Taxonomy" id="1929756"/>
    <lineage>
        <taxon>Eukaryota</taxon>
        <taxon>Fungi</taxon>
        <taxon>Dikarya</taxon>
        <taxon>Basidiomycota</taxon>
        <taxon>Agaricomycotina</taxon>
        <taxon>Agaricomycetes</taxon>
        <taxon>Agaricomycetidae</taxon>
        <taxon>Agaricales</taxon>
        <taxon>Marasmiineae</taxon>
        <taxon>Physalacriaceae</taxon>
        <taxon>Desarmillaria</taxon>
    </lineage>
</organism>
<evidence type="ECO:0000313" key="2">
    <source>
        <dbReference type="EMBL" id="KAK0464752.1"/>
    </source>
</evidence>
<keyword evidence="1" id="KW-1133">Transmembrane helix</keyword>
<gene>
    <name evidence="2" type="ORF">EV420DRAFT_1476144</name>
</gene>
<accession>A0AA39NFL5</accession>
<proteinExistence type="predicted"/>
<feature type="transmembrane region" description="Helical" evidence="1">
    <location>
        <begin position="7"/>
        <end position="28"/>
    </location>
</feature>
<dbReference type="AlphaFoldDB" id="A0AA39NFL5"/>
<reference evidence="2" key="1">
    <citation type="submission" date="2023-06" db="EMBL/GenBank/DDBJ databases">
        <authorList>
            <consortium name="Lawrence Berkeley National Laboratory"/>
            <person name="Ahrendt S."/>
            <person name="Sahu N."/>
            <person name="Indic B."/>
            <person name="Wong-Bajracharya J."/>
            <person name="Merenyi Z."/>
            <person name="Ke H.-M."/>
            <person name="Monk M."/>
            <person name="Kocsube S."/>
            <person name="Drula E."/>
            <person name="Lipzen A."/>
            <person name="Balint B."/>
            <person name="Henrissat B."/>
            <person name="Andreopoulos B."/>
            <person name="Martin F.M."/>
            <person name="Harder C.B."/>
            <person name="Rigling D."/>
            <person name="Ford K.L."/>
            <person name="Foster G.D."/>
            <person name="Pangilinan J."/>
            <person name="Papanicolaou A."/>
            <person name="Barry K."/>
            <person name="LaButti K."/>
            <person name="Viragh M."/>
            <person name="Koriabine M."/>
            <person name="Yan M."/>
            <person name="Riley R."/>
            <person name="Champramary S."/>
            <person name="Plett K.L."/>
            <person name="Tsai I.J."/>
            <person name="Slot J."/>
            <person name="Sipos G."/>
            <person name="Plett J."/>
            <person name="Nagy L.G."/>
            <person name="Grigoriev I.V."/>
        </authorList>
    </citation>
    <scope>NUCLEOTIDE SEQUENCE</scope>
    <source>
        <strain evidence="2">CCBAS 213</strain>
    </source>
</reference>
<protein>
    <submittedName>
        <fullName evidence="2">Uncharacterized protein</fullName>
    </submittedName>
</protein>
<dbReference type="Proteomes" id="UP001175211">
    <property type="component" value="Unassembled WGS sequence"/>
</dbReference>
<keyword evidence="1" id="KW-0472">Membrane</keyword>
<dbReference type="RefSeq" id="XP_060335873.1">
    <property type="nucleotide sequence ID" value="XM_060469311.1"/>
</dbReference>
<comment type="caution">
    <text evidence="2">The sequence shown here is derived from an EMBL/GenBank/DDBJ whole genome shotgun (WGS) entry which is preliminary data.</text>
</comment>
<keyword evidence="1" id="KW-0812">Transmembrane</keyword>
<sequence>MDLLQNLLVVSSYMDSFISIGIVCQRAGVCHSIAAGFVGPLLTLPLSYLFSSMLLLLFQPPNRALTSEESLADCHSNGMMGLVWWISRDTFMVLHWLEEWDRVIGCSDPVPDSLSVLVFSSGGSGQVILGSVSPKKEAKAWYLLHVSSGP</sequence>
<evidence type="ECO:0000313" key="3">
    <source>
        <dbReference type="Proteomes" id="UP001175211"/>
    </source>
</evidence>
<name>A0AA39NFL5_ARMTA</name>
<dbReference type="GeneID" id="85352859"/>